<reference evidence="2" key="1">
    <citation type="journal article" date="2020" name="Nature">
        <title>Giant virus diversity and host interactions through global metagenomics.</title>
        <authorList>
            <person name="Schulz F."/>
            <person name="Roux S."/>
            <person name="Paez-Espino D."/>
            <person name="Jungbluth S."/>
            <person name="Walsh D.A."/>
            <person name="Denef V.J."/>
            <person name="McMahon K.D."/>
            <person name="Konstantinidis K.T."/>
            <person name="Eloe-Fadrosh E.A."/>
            <person name="Kyrpides N.C."/>
            <person name="Woyke T."/>
        </authorList>
    </citation>
    <scope>NUCLEOTIDE SEQUENCE</scope>
    <source>
        <strain evidence="2">GVMAG-M-3300023174-57</strain>
    </source>
</reference>
<dbReference type="AlphaFoldDB" id="A0A6C0DSI4"/>
<accession>A0A6C0DSI4</accession>
<keyword evidence="1" id="KW-0472">Membrane</keyword>
<feature type="transmembrane region" description="Helical" evidence="1">
    <location>
        <begin position="80"/>
        <end position="103"/>
    </location>
</feature>
<keyword evidence="1" id="KW-1133">Transmembrane helix</keyword>
<feature type="transmembrane region" description="Helical" evidence="1">
    <location>
        <begin position="123"/>
        <end position="143"/>
    </location>
</feature>
<protein>
    <submittedName>
        <fullName evidence="2">Uncharacterized protein</fullName>
    </submittedName>
</protein>
<dbReference type="EMBL" id="MN739666">
    <property type="protein sequence ID" value="QHT19472.1"/>
    <property type="molecule type" value="Genomic_DNA"/>
</dbReference>
<feature type="transmembrane region" description="Helical" evidence="1">
    <location>
        <begin position="45"/>
        <end position="68"/>
    </location>
</feature>
<sequence length="172" mass="19129">MLDNFGDFLRLAAAIFTVDTTVLFLTRYFPHVVGGRTLNDWYDQFGIVAVASDCLVILIGFIIARYLYSSLGLKYNLVWFLLLVVLVQALHDIFFYVAVIKPIPRGHNKMIDVFKNYADENGGQIIVGDAGLMLASAAVCLLFKSQPDHVVAAATTVVGYALTYILYTKPRL</sequence>
<keyword evidence="1" id="KW-0812">Transmembrane</keyword>
<name>A0A6C0DSI4_9ZZZZ</name>
<organism evidence="2">
    <name type="scientific">viral metagenome</name>
    <dbReference type="NCBI Taxonomy" id="1070528"/>
    <lineage>
        <taxon>unclassified sequences</taxon>
        <taxon>metagenomes</taxon>
        <taxon>organismal metagenomes</taxon>
    </lineage>
</organism>
<evidence type="ECO:0000313" key="2">
    <source>
        <dbReference type="EMBL" id="QHT19472.1"/>
    </source>
</evidence>
<evidence type="ECO:0000256" key="1">
    <source>
        <dbReference type="SAM" id="Phobius"/>
    </source>
</evidence>
<feature type="transmembrane region" description="Helical" evidence="1">
    <location>
        <begin position="7"/>
        <end position="25"/>
    </location>
</feature>
<feature type="transmembrane region" description="Helical" evidence="1">
    <location>
        <begin position="150"/>
        <end position="167"/>
    </location>
</feature>
<proteinExistence type="predicted"/>